<keyword evidence="1 4" id="KW-0378">Hydrolase</keyword>
<dbReference type="CDD" id="cd16433">
    <property type="entry name" value="CheB"/>
    <property type="match status" value="1"/>
</dbReference>
<gene>
    <name evidence="3" type="ORF">KVP70_20645</name>
    <name evidence="4" type="ORF">L1274_001394</name>
</gene>
<dbReference type="PANTHER" id="PTHR42872">
    <property type="entry name" value="PROTEIN-GLUTAMATE METHYLESTERASE/PROTEIN-GLUTAMINE GLUTAMINASE"/>
    <property type="match status" value="1"/>
</dbReference>
<comment type="caution">
    <text evidence="3">The sequence shown here is derived from an EMBL/GenBank/DDBJ whole genome shotgun (WGS) entry which is preliminary data.</text>
</comment>
<protein>
    <submittedName>
        <fullName evidence="3">Chemotaxis protein CheB</fullName>
    </submittedName>
    <submittedName>
        <fullName evidence="4">Two-component system chemotaxis response regulator CheB</fullName>
        <ecNumber evidence="4">3.1.1.61</ecNumber>
    </submittedName>
</protein>
<keyword evidence="6" id="KW-1185">Reference proteome</keyword>
<evidence type="ECO:0000256" key="1">
    <source>
        <dbReference type="PROSITE-ProRule" id="PRU00050"/>
    </source>
</evidence>
<dbReference type="Pfam" id="PF01339">
    <property type="entry name" value="CheB_methylest"/>
    <property type="match status" value="1"/>
</dbReference>
<dbReference type="Proteomes" id="UP001162889">
    <property type="component" value="Unassembled WGS sequence"/>
</dbReference>
<feature type="domain" description="CheB-type methylesterase" evidence="2">
    <location>
        <begin position="6"/>
        <end position="193"/>
    </location>
</feature>
<name>A0AA41HGJ5_9BURK</name>
<proteinExistence type="predicted"/>
<keyword evidence="1" id="KW-0145">Chemotaxis</keyword>
<dbReference type="PANTHER" id="PTHR42872:SF6">
    <property type="entry name" value="PROTEIN-GLUTAMATE METHYLESTERASE_PROTEIN-GLUTAMINE GLUTAMINASE"/>
    <property type="match status" value="1"/>
</dbReference>
<dbReference type="Proteomes" id="UP001155901">
    <property type="component" value="Unassembled WGS sequence"/>
</dbReference>
<dbReference type="GO" id="GO:0006935">
    <property type="term" value="P:chemotaxis"/>
    <property type="evidence" value="ECO:0007669"/>
    <property type="project" value="UniProtKB-UniRule"/>
</dbReference>
<feature type="active site" evidence="1">
    <location>
        <position position="42"/>
    </location>
</feature>
<dbReference type="GO" id="GO:0005737">
    <property type="term" value="C:cytoplasm"/>
    <property type="evidence" value="ECO:0007669"/>
    <property type="project" value="InterPro"/>
</dbReference>
<dbReference type="EMBL" id="JAHTGR010000011">
    <property type="protein sequence ID" value="MBV6323348.1"/>
    <property type="molecule type" value="Genomic_DNA"/>
</dbReference>
<dbReference type="AlphaFoldDB" id="A0AA41HGJ5"/>
<evidence type="ECO:0000259" key="2">
    <source>
        <dbReference type="PROSITE" id="PS50122"/>
    </source>
</evidence>
<dbReference type="GO" id="GO:0000156">
    <property type="term" value="F:phosphorelay response regulator activity"/>
    <property type="evidence" value="ECO:0007669"/>
    <property type="project" value="InterPro"/>
</dbReference>
<evidence type="ECO:0000313" key="5">
    <source>
        <dbReference type="Proteomes" id="UP001155901"/>
    </source>
</evidence>
<dbReference type="RefSeq" id="WP_217944046.1">
    <property type="nucleotide sequence ID" value="NZ_JAHTGR010000011.1"/>
</dbReference>
<evidence type="ECO:0000313" key="3">
    <source>
        <dbReference type="EMBL" id="MBV6323348.1"/>
    </source>
</evidence>
<dbReference type="EMBL" id="JALJZU010000002">
    <property type="protein sequence ID" value="MCP2007701.1"/>
    <property type="molecule type" value="Genomic_DNA"/>
</dbReference>
<dbReference type="InterPro" id="IPR000673">
    <property type="entry name" value="Sig_transdc_resp-reg_Me-estase"/>
</dbReference>
<reference evidence="3" key="1">
    <citation type="submission" date="2021-07" db="EMBL/GenBank/DDBJ databases">
        <title>Characterization of violacein-producing bacteria and related species.</title>
        <authorList>
            <person name="Wilson H.S."/>
            <person name="De Leon M.E."/>
        </authorList>
    </citation>
    <scope>NUCLEOTIDE SEQUENCE</scope>
    <source>
        <strain evidence="3">HSC-15S17</strain>
    </source>
</reference>
<evidence type="ECO:0000313" key="6">
    <source>
        <dbReference type="Proteomes" id="UP001162889"/>
    </source>
</evidence>
<accession>A0AA41HGJ5</accession>
<dbReference type="EC" id="3.1.1.61" evidence="4"/>
<organism evidence="3 5">
    <name type="scientific">Duganella violaceipulchra</name>
    <dbReference type="NCBI Taxonomy" id="2849652"/>
    <lineage>
        <taxon>Bacteria</taxon>
        <taxon>Pseudomonadati</taxon>
        <taxon>Pseudomonadota</taxon>
        <taxon>Betaproteobacteria</taxon>
        <taxon>Burkholderiales</taxon>
        <taxon>Oxalobacteraceae</taxon>
        <taxon>Telluria group</taxon>
        <taxon>Duganella</taxon>
    </lineage>
</organism>
<dbReference type="GO" id="GO:0008984">
    <property type="term" value="F:protein-glutamate methylesterase activity"/>
    <property type="evidence" value="ECO:0007669"/>
    <property type="project" value="UniProtKB-EC"/>
</dbReference>
<reference evidence="4" key="2">
    <citation type="submission" date="2022-03" db="EMBL/GenBank/DDBJ databases">
        <title>Genome Encyclopedia of Bacteria and Archaea VI: Functional Genomics of Type Strains.</title>
        <authorList>
            <person name="Whitman W."/>
        </authorList>
    </citation>
    <scope>NUCLEOTIDE SEQUENCE</scope>
    <source>
        <strain evidence="4">HSC-15S17</strain>
    </source>
</reference>
<feature type="active site" evidence="1">
    <location>
        <position position="135"/>
    </location>
</feature>
<feature type="active site" evidence="1">
    <location>
        <position position="15"/>
    </location>
</feature>
<evidence type="ECO:0000313" key="4">
    <source>
        <dbReference type="EMBL" id="MCP2007701.1"/>
    </source>
</evidence>
<dbReference type="PROSITE" id="PS50122">
    <property type="entry name" value="CHEB"/>
    <property type="match status" value="1"/>
</dbReference>
<sequence>MPKRAPYRAIVLGVSAGGVGALKTLLATLPADLPWPLLIVQHISADSDGSLARVLEQGCALRVKEAEERERIEPGTVYLAPANYHLMVERDGTLALSTDAAVSYARPSIDVLFESAARAFGPALIGVILTGANADGSLGLRAIKDKGGLAVVQDPADAASPSMPLAALAAVRADYVVPLAGLGALFQSLAGAHGRKGKHSGR</sequence>